<keyword evidence="3" id="KW-1185">Reference proteome</keyword>
<feature type="transmembrane region" description="Helical" evidence="1">
    <location>
        <begin position="7"/>
        <end position="27"/>
    </location>
</feature>
<reference evidence="2 3" key="1">
    <citation type="submission" date="2021-02" db="EMBL/GenBank/DDBJ databases">
        <title>A novel species of genus Amphritea isolated from a fishpond in China.</title>
        <authorList>
            <person name="Lu H."/>
        </authorList>
    </citation>
    <scope>NUCLEOTIDE SEQUENCE [LARGE SCALE GENOMIC DNA]</scope>
    <source>
        <strain evidence="2 3">RP18W</strain>
    </source>
</reference>
<sequence>MRIIQKIGVYFIMLIFAAVVAGIYGILHDQISFTFSEEYFTQFKFKQFGIPWAYETPRFGAAYVGALATWWMGVLVFIILGFFGFMFHSPKQMASNLSKSFLVVIVVALLTGLAGLALGYYQVNEQTVSRYMQWVMPGVTNPVQFVRVGFMHNASYLGGLTGLLSGIAYLVICKLRNNRVAEGL</sequence>
<keyword evidence="1" id="KW-0812">Transmembrane</keyword>
<dbReference type="RefSeq" id="WP_205210648.1">
    <property type="nucleotide sequence ID" value="NZ_JAFFZO010000017.1"/>
</dbReference>
<keyword evidence="1" id="KW-0472">Membrane</keyword>
<dbReference type="Proteomes" id="UP000760472">
    <property type="component" value="Unassembled WGS sequence"/>
</dbReference>
<feature type="transmembrane region" description="Helical" evidence="1">
    <location>
        <begin position="61"/>
        <end position="88"/>
    </location>
</feature>
<feature type="transmembrane region" description="Helical" evidence="1">
    <location>
        <begin position="100"/>
        <end position="121"/>
    </location>
</feature>
<evidence type="ECO:0000313" key="3">
    <source>
        <dbReference type="Proteomes" id="UP000760472"/>
    </source>
</evidence>
<name>A0ABS2W5W0_9GAMM</name>
<organism evidence="2 3">
    <name type="scientific">Amphritea pacifica</name>
    <dbReference type="NCBI Taxonomy" id="2811233"/>
    <lineage>
        <taxon>Bacteria</taxon>
        <taxon>Pseudomonadati</taxon>
        <taxon>Pseudomonadota</taxon>
        <taxon>Gammaproteobacteria</taxon>
        <taxon>Oceanospirillales</taxon>
        <taxon>Oceanospirillaceae</taxon>
        <taxon>Amphritea</taxon>
    </lineage>
</organism>
<dbReference type="EMBL" id="JAFFZP010000008">
    <property type="protein sequence ID" value="MBN0987099.1"/>
    <property type="molecule type" value="Genomic_DNA"/>
</dbReference>
<comment type="caution">
    <text evidence="2">The sequence shown here is derived from an EMBL/GenBank/DDBJ whole genome shotgun (WGS) entry which is preliminary data.</text>
</comment>
<evidence type="ECO:0008006" key="4">
    <source>
        <dbReference type="Google" id="ProtNLM"/>
    </source>
</evidence>
<protein>
    <recommendedName>
        <fullName evidence="4">Signal peptide-containing protein</fullName>
    </recommendedName>
</protein>
<evidence type="ECO:0000256" key="1">
    <source>
        <dbReference type="SAM" id="Phobius"/>
    </source>
</evidence>
<gene>
    <name evidence="2" type="ORF">JW498_07000</name>
</gene>
<keyword evidence="1" id="KW-1133">Transmembrane helix</keyword>
<feature type="transmembrane region" description="Helical" evidence="1">
    <location>
        <begin position="154"/>
        <end position="172"/>
    </location>
</feature>
<accession>A0ABS2W5W0</accession>
<proteinExistence type="predicted"/>
<evidence type="ECO:0000313" key="2">
    <source>
        <dbReference type="EMBL" id="MBN0987099.1"/>
    </source>
</evidence>